<keyword evidence="8 10" id="KW-0630">Potassium</keyword>
<dbReference type="InterPro" id="IPR027368">
    <property type="entry name" value="MnmE_dom2"/>
</dbReference>
<feature type="binding site" evidence="10">
    <location>
        <position position="250"/>
    </location>
    <ligand>
        <name>Mg(2+)</name>
        <dbReference type="ChEBI" id="CHEBI:18420"/>
    </ligand>
</feature>
<dbReference type="PANTHER" id="PTHR42714">
    <property type="entry name" value="TRNA MODIFICATION GTPASE GTPBP3"/>
    <property type="match status" value="1"/>
</dbReference>
<dbReference type="Pfam" id="PF12631">
    <property type="entry name" value="MnmE_helical"/>
    <property type="match status" value="1"/>
</dbReference>
<dbReference type="PROSITE" id="PS51709">
    <property type="entry name" value="G_TRME"/>
    <property type="match status" value="1"/>
</dbReference>
<proteinExistence type="inferred from homology"/>
<gene>
    <name evidence="10" type="primary">mnmE</name>
    <name evidence="10" type="synonym">trmE</name>
    <name evidence="13" type="ORF">DI564_09700</name>
</gene>
<evidence type="ECO:0000313" key="13">
    <source>
        <dbReference type="EMBL" id="PZQ14768.1"/>
    </source>
</evidence>
<keyword evidence="2 10" id="KW-0963">Cytoplasm</keyword>
<dbReference type="GO" id="GO:0003924">
    <property type="term" value="F:GTPase activity"/>
    <property type="evidence" value="ECO:0007669"/>
    <property type="project" value="UniProtKB-UniRule"/>
</dbReference>
<evidence type="ECO:0000313" key="14">
    <source>
        <dbReference type="Proteomes" id="UP000249046"/>
    </source>
</evidence>
<dbReference type="InterPro" id="IPR018948">
    <property type="entry name" value="GTP-bd_TrmE_N"/>
</dbReference>
<feature type="binding site" evidence="10">
    <location>
        <position position="23"/>
    </location>
    <ligand>
        <name>(6S)-5-formyl-5,6,7,8-tetrahydrofolate</name>
        <dbReference type="ChEBI" id="CHEBI:57457"/>
    </ligand>
</feature>
<keyword evidence="5 10" id="KW-0547">Nucleotide-binding</keyword>
<comment type="cofactor">
    <cofactor evidence="10">
        <name>K(+)</name>
        <dbReference type="ChEBI" id="CHEBI:29103"/>
    </cofactor>
    <text evidence="10">Binds 1 potassium ion per subunit.</text>
</comment>
<dbReference type="Gene3D" id="3.40.50.300">
    <property type="entry name" value="P-loop containing nucleotide triphosphate hydrolases"/>
    <property type="match status" value="1"/>
</dbReference>
<keyword evidence="4 10" id="KW-0479">Metal-binding</keyword>
<feature type="binding site" evidence="10">
    <location>
        <position position="119"/>
    </location>
    <ligand>
        <name>(6S)-5-formyl-5,6,7,8-tetrahydrofolate</name>
        <dbReference type="ChEBI" id="CHEBI:57457"/>
    </ligand>
</feature>
<evidence type="ECO:0000256" key="4">
    <source>
        <dbReference type="ARBA" id="ARBA00022723"/>
    </source>
</evidence>
<dbReference type="GO" id="GO:0005525">
    <property type="term" value="F:GTP binding"/>
    <property type="evidence" value="ECO:0007669"/>
    <property type="project" value="UniProtKB-UniRule"/>
</dbReference>
<evidence type="ECO:0000256" key="2">
    <source>
        <dbReference type="ARBA" id="ARBA00022490"/>
    </source>
</evidence>
<dbReference type="CDD" id="cd04164">
    <property type="entry name" value="trmE"/>
    <property type="match status" value="1"/>
</dbReference>
<feature type="binding site" evidence="10">
    <location>
        <position position="229"/>
    </location>
    <ligand>
        <name>Mg(2+)</name>
        <dbReference type="ChEBI" id="CHEBI:18420"/>
    </ligand>
</feature>
<keyword evidence="9 10" id="KW-0342">GTP-binding</keyword>
<feature type="binding site" evidence="10">
    <location>
        <position position="249"/>
    </location>
    <ligand>
        <name>K(+)</name>
        <dbReference type="ChEBI" id="CHEBI:29103"/>
    </ligand>
</feature>
<dbReference type="InterPro" id="IPR027417">
    <property type="entry name" value="P-loop_NTPase"/>
</dbReference>
<dbReference type="InterPro" id="IPR031168">
    <property type="entry name" value="G_TrmE"/>
</dbReference>
<dbReference type="Gene3D" id="1.20.120.430">
    <property type="entry name" value="tRNA modification GTPase MnmE domain 2"/>
    <property type="match status" value="1"/>
</dbReference>
<feature type="domain" description="TrmE-type G" evidence="12">
    <location>
        <begin position="215"/>
        <end position="370"/>
    </location>
</feature>
<comment type="function">
    <text evidence="10">Exhibits a very high intrinsic GTPase hydrolysis rate. Involved in the addition of a carboxymethylaminomethyl (cmnm) group at the wobble position (U34) of certain tRNAs, forming tRNA-cmnm(5)s(2)U34.</text>
</comment>
<dbReference type="InterPro" id="IPR025867">
    <property type="entry name" value="MnmE_helical"/>
</dbReference>
<keyword evidence="6 10" id="KW-0378">Hydrolase</keyword>
<feature type="binding site" evidence="10">
    <location>
        <begin position="225"/>
        <end position="230"/>
    </location>
    <ligand>
        <name>GTP</name>
        <dbReference type="ChEBI" id="CHEBI:37565"/>
    </ligand>
</feature>
<dbReference type="Gene3D" id="3.30.1360.120">
    <property type="entry name" value="Probable tRNA modification gtpase trme, domain 1"/>
    <property type="match status" value="1"/>
</dbReference>
<dbReference type="InterPro" id="IPR027266">
    <property type="entry name" value="TrmE/GcvT-like"/>
</dbReference>
<feature type="binding site" evidence="10">
    <location>
        <position position="244"/>
    </location>
    <ligand>
        <name>K(+)</name>
        <dbReference type="ChEBI" id="CHEBI:29103"/>
    </ligand>
</feature>
<comment type="similarity">
    <text evidence="1 10 11">Belongs to the TRAFAC class TrmE-Era-EngA-EngB-Septin-like GTPase superfamily. TrmE GTPase family.</text>
</comment>
<dbReference type="NCBIfam" id="TIGR00450">
    <property type="entry name" value="mnmE_trmE_thdF"/>
    <property type="match status" value="1"/>
</dbReference>
<comment type="subunit">
    <text evidence="10">Homodimer. Heterotetramer of two MnmE and two MnmG subunits.</text>
</comment>
<evidence type="ECO:0000256" key="11">
    <source>
        <dbReference type="RuleBase" id="RU003313"/>
    </source>
</evidence>
<dbReference type="HAMAP" id="MF_00379">
    <property type="entry name" value="GTPase_MnmE"/>
    <property type="match status" value="1"/>
</dbReference>
<evidence type="ECO:0000256" key="7">
    <source>
        <dbReference type="ARBA" id="ARBA00022842"/>
    </source>
</evidence>
<evidence type="ECO:0000256" key="3">
    <source>
        <dbReference type="ARBA" id="ARBA00022694"/>
    </source>
</evidence>
<dbReference type="CDD" id="cd14858">
    <property type="entry name" value="TrmE_N"/>
    <property type="match status" value="1"/>
</dbReference>
<dbReference type="Proteomes" id="UP000249046">
    <property type="component" value="Unassembled WGS sequence"/>
</dbReference>
<dbReference type="PANTHER" id="PTHR42714:SF2">
    <property type="entry name" value="TRNA MODIFICATION GTPASE GTPBP3, MITOCHONDRIAL"/>
    <property type="match status" value="1"/>
</dbReference>
<comment type="caution">
    <text evidence="13">The sequence shown here is derived from an EMBL/GenBank/DDBJ whole genome shotgun (WGS) entry which is preliminary data.</text>
</comment>
<evidence type="ECO:0000256" key="10">
    <source>
        <dbReference type="HAMAP-Rule" id="MF_00379"/>
    </source>
</evidence>
<dbReference type="InterPro" id="IPR005225">
    <property type="entry name" value="Small_GTP-bd"/>
</dbReference>
<evidence type="ECO:0000256" key="6">
    <source>
        <dbReference type="ARBA" id="ARBA00022801"/>
    </source>
</evidence>
<dbReference type="InterPro" id="IPR006073">
    <property type="entry name" value="GTP-bd"/>
</dbReference>
<dbReference type="NCBIfam" id="NF003661">
    <property type="entry name" value="PRK05291.1-3"/>
    <property type="match status" value="1"/>
</dbReference>
<feature type="binding site" evidence="10">
    <location>
        <position position="225"/>
    </location>
    <ligand>
        <name>K(+)</name>
        <dbReference type="ChEBI" id="CHEBI:29103"/>
    </ligand>
</feature>
<feature type="binding site" evidence="10">
    <location>
        <position position="447"/>
    </location>
    <ligand>
        <name>(6S)-5-formyl-5,6,7,8-tetrahydrofolate</name>
        <dbReference type="ChEBI" id="CHEBI:57457"/>
    </ligand>
</feature>
<dbReference type="GO" id="GO:0030488">
    <property type="term" value="P:tRNA methylation"/>
    <property type="evidence" value="ECO:0007669"/>
    <property type="project" value="TreeGrafter"/>
</dbReference>
<evidence type="ECO:0000256" key="9">
    <source>
        <dbReference type="ARBA" id="ARBA00023134"/>
    </source>
</evidence>
<dbReference type="SUPFAM" id="SSF116878">
    <property type="entry name" value="TrmE connector domain"/>
    <property type="match status" value="1"/>
</dbReference>
<keyword evidence="3 10" id="KW-0819">tRNA processing</keyword>
<sequence>MSSADTIAAIATPPGSGSVGIVRLSGPAAPAIAGALLGRPPRPRHAHFCRFLDADGQAIDHGLLIHFPAPHSFTGEHVVELQTHGSPVALRRLLARMVEFGARQARPGEFSERAFLNGRLDLAQAEAIADLIAAGSEAAARSAMRSLDGAFSDRVRAVTEATIRLRVWIEAAIDFPEEEIDFLAAPELAQGLADLRAQLADVLAGARRGARLADGLHVVIVGRPNTGKSSLLNALAAAERAIVTDIPGTTRDVLRESIDLDGVALTLVDTAGLRDADDRVEQEGIRRARAELAKADVAILVTDDAHADTDRALLDGLPDAATRLIVHNKIDLAARTPESRLHDGDRHLWLSAQTGAGLPLLTVELERLAGRDDAGEGSYSARARHVAALERASASLQAAEAALTEARAGELAAEELRQVQHALGEITGEFSDEDLLGRIFADFCIGK</sequence>
<protein>
    <recommendedName>
        <fullName evidence="10">tRNA modification GTPase MnmE</fullName>
        <ecNumber evidence="10">3.6.-.-</ecNumber>
    </recommendedName>
</protein>
<dbReference type="EMBL" id="QFPO01000007">
    <property type="protein sequence ID" value="PZQ14768.1"/>
    <property type="molecule type" value="Genomic_DNA"/>
</dbReference>
<evidence type="ECO:0000259" key="12">
    <source>
        <dbReference type="PROSITE" id="PS51709"/>
    </source>
</evidence>
<feature type="binding site" evidence="10">
    <location>
        <begin position="244"/>
        <end position="250"/>
    </location>
    <ligand>
        <name>GTP</name>
        <dbReference type="ChEBI" id="CHEBI:37565"/>
    </ligand>
</feature>
<dbReference type="InterPro" id="IPR004520">
    <property type="entry name" value="GTPase_MnmE"/>
</dbReference>
<dbReference type="Pfam" id="PF10396">
    <property type="entry name" value="TrmE_N"/>
    <property type="match status" value="1"/>
</dbReference>
<dbReference type="NCBIfam" id="TIGR00231">
    <property type="entry name" value="small_GTP"/>
    <property type="match status" value="1"/>
</dbReference>
<organism evidence="13 14">
    <name type="scientific">Rhodanobacter denitrificans</name>
    <dbReference type="NCBI Taxonomy" id="666685"/>
    <lineage>
        <taxon>Bacteria</taxon>
        <taxon>Pseudomonadati</taxon>
        <taxon>Pseudomonadota</taxon>
        <taxon>Gammaproteobacteria</taxon>
        <taxon>Lysobacterales</taxon>
        <taxon>Rhodanobacteraceae</taxon>
        <taxon>Rhodanobacter</taxon>
    </lineage>
</organism>
<accession>A0A2W5KH37</accession>
<reference evidence="13 14" key="1">
    <citation type="submission" date="2017-08" db="EMBL/GenBank/DDBJ databases">
        <title>Infants hospitalized years apart are colonized by the same room-sourced microbial strains.</title>
        <authorList>
            <person name="Brooks B."/>
            <person name="Olm M.R."/>
            <person name="Firek B.A."/>
            <person name="Baker R."/>
            <person name="Thomas B.C."/>
            <person name="Morowitz M.J."/>
            <person name="Banfield J.F."/>
        </authorList>
    </citation>
    <scope>NUCLEOTIDE SEQUENCE [LARGE SCALE GENOMIC DNA]</scope>
    <source>
        <strain evidence="13">S2_005_003_R2_42</strain>
    </source>
</reference>
<dbReference type="GO" id="GO:0046872">
    <property type="term" value="F:metal ion binding"/>
    <property type="evidence" value="ECO:0007669"/>
    <property type="project" value="UniProtKB-KW"/>
</dbReference>
<evidence type="ECO:0000256" key="8">
    <source>
        <dbReference type="ARBA" id="ARBA00022958"/>
    </source>
</evidence>
<feature type="binding site" evidence="10">
    <location>
        <position position="80"/>
    </location>
    <ligand>
        <name>(6S)-5-formyl-5,6,7,8-tetrahydrofolate</name>
        <dbReference type="ChEBI" id="CHEBI:57457"/>
    </ligand>
</feature>
<feature type="binding site" evidence="10">
    <location>
        <begin position="269"/>
        <end position="272"/>
    </location>
    <ligand>
        <name>GTP</name>
        <dbReference type="ChEBI" id="CHEBI:37565"/>
    </ligand>
</feature>
<dbReference type="GO" id="GO:0002098">
    <property type="term" value="P:tRNA wobble uridine modification"/>
    <property type="evidence" value="ECO:0007669"/>
    <property type="project" value="TreeGrafter"/>
</dbReference>
<dbReference type="Pfam" id="PF01926">
    <property type="entry name" value="MMR_HSR1"/>
    <property type="match status" value="1"/>
</dbReference>
<dbReference type="EC" id="3.6.-.-" evidence="10"/>
<feature type="binding site" evidence="10">
    <location>
        <position position="246"/>
    </location>
    <ligand>
        <name>K(+)</name>
        <dbReference type="ChEBI" id="CHEBI:29103"/>
    </ligand>
</feature>
<dbReference type="GO" id="GO:0005829">
    <property type="term" value="C:cytosol"/>
    <property type="evidence" value="ECO:0007669"/>
    <property type="project" value="TreeGrafter"/>
</dbReference>
<name>A0A2W5KH37_9GAMM</name>
<dbReference type="FunFam" id="3.40.50.300:FF:001376">
    <property type="entry name" value="tRNA modification GTPase MnmE"/>
    <property type="match status" value="1"/>
</dbReference>
<dbReference type="AlphaFoldDB" id="A0A2W5KH37"/>
<evidence type="ECO:0000256" key="1">
    <source>
        <dbReference type="ARBA" id="ARBA00011043"/>
    </source>
</evidence>
<comment type="subcellular location">
    <subcellularLocation>
        <location evidence="10">Cytoplasm</location>
    </subcellularLocation>
</comment>
<evidence type="ECO:0000256" key="5">
    <source>
        <dbReference type="ARBA" id="ARBA00022741"/>
    </source>
</evidence>
<keyword evidence="7 10" id="KW-0460">Magnesium</keyword>
<dbReference type="SUPFAM" id="SSF52540">
    <property type="entry name" value="P-loop containing nucleoside triphosphate hydrolases"/>
    <property type="match status" value="1"/>
</dbReference>
<comment type="caution">
    <text evidence="10">Lacks conserved residue(s) required for the propagation of feature annotation.</text>
</comment>